<gene>
    <name evidence="7" type="ORF">BC6307_09965</name>
</gene>
<name>A0A223KY10_9BACI</name>
<feature type="transmembrane region" description="Helical" evidence="6">
    <location>
        <begin position="97"/>
        <end position="115"/>
    </location>
</feature>
<feature type="transmembrane region" description="Helical" evidence="6">
    <location>
        <begin position="69"/>
        <end position="91"/>
    </location>
</feature>
<keyword evidence="5 6" id="KW-0472">Membrane</keyword>
<dbReference type="EMBL" id="CP018866">
    <property type="protein sequence ID" value="AST94301.1"/>
    <property type="molecule type" value="Genomic_DNA"/>
</dbReference>
<dbReference type="InterPro" id="IPR051598">
    <property type="entry name" value="TSUP/Inactive_protease-like"/>
</dbReference>
<dbReference type="InterPro" id="IPR002781">
    <property type="entry name" value="TM_pro_TauE-like"/>
</dbReference>
<keyword evidence="8" id="KW-1185">Reference proteome</keyword>
<evidence type="ECO:0000313" key="7">
    <source>
        <dbReference type="EMBL" id="AST94301.1"/>
    </source>
</evidence>
<feature type="transmembrane region" description="Helical" evidence="6">
    <location>
        <begin position="197"/>
        <end position="216"/>
    </location>
</feature>
<comment type="subcellular location">
    <subcellularLocation>
        <location evidence="6">Cell membrane</location>
        <topology evidence="6">Multi-pass membrane protein</topology>
    </subcellularLocation>
    <subcellularLocation>
        <location evidence="1">Membrane</location>
        <topology evidence="1">Multi-pass membrane protein</topology>
    </subcellularLocation>
</comment>
<dbReference type="PANTHER" id="PTHR43701:SF2">
    <property type="entry name" value="MEMBRANE TRANSPORTER PROTEIN YJNA-RELATED"/>
    <property type="match status" value="1"/>
</dbReference>
<proteinExistence type="inferred from homology"/>
<sequence length="243" mass="26602">MDSILLLLFIGFIATFIGTLGGGGGLISLPAMLSLGVPIHAAIAANKFSNTFSSLGSFYTLWKKKEVKFLLACSLLPFTVAGGITGAYLASQLQEDTLLTIALVLLIFSTFLNLWKEYIKKWRNRRKQKSLFRPYYFFIGAFDGFFGPGQAILLMHSFLTAGYSYVTSIGLARLQTFASCIVSFSVYAYLGFFQPVVGILLAIGSFCGAQLAVKLAPTLSHLPWKSILTFVSLLLIIYISVQI</sequence>
<dbReference type="KEGG" id="bcoh:BC6307_09965"/>
<evidence type="ECO:0000256" key="3">
    <source>
        <dbReference type="ARBA" id="ARBA00022692"/>
    </source>
</evidence>
<keyword evidence="4 6" id="KW-1133">Transmembrane helix</keyword>
<evidence type="ECO:0000256" key="1">
    <source>
        <dbReference type="ARBA" id="ARBA00004141"/>
    </source>
</evidence>
<evidence type="ECO:0000256" key="2">
    <source>
        <dbReference type="ARBA" id="ARBA00009142"/>
    </source>
</evidence>
<keyword evidence="6" id="KW-1003">Cell membrane</keyword>
<organism evidence="7 8">
    <name type="scientific">Sutcliffiella cohnii</name>
    <dbReference type="NCBI Taxonomy" id="33932"/>
    <lineage>
        <taxon>Bacteria</taxon>
        <taxon>Bacillati</taxon>
        <taxon>Bacillota</taxon>
        <taxon>Bacilli</taxon>
        <taxon>Bacillales</taxon>
        <taxon>Bacillaceae</taxon>
        <taxon>Sutcliffiella</taxon>
    </lineage>
</organism>
<evidence type="ECO:0000256" key="5">
    <source>
        <dbReference type="ARBA" id="ARBA00023136"/>
    </source>
</evidence>
<evidence type="ECO:0000256" key="6">
    <source>
        <dbReference type="RuleBase" id="RU363041"/>
    </source>
</evidence>
<protein>
    <recommendedName>
        <fullName evidence="6">Probable membrane transporter protein</fullName>
    </recommendedName>
</protein>
<dbReference type="Proteomes" id="UP000215224">
    <property type="component" value="Chromosome"/>
</dbReference>
<comment type="similarity">
    <text evidence="2 6">Belongs to the 4-toluene sulfonate uptake permease (TSUP) (TC 2.A.102) family.</text>
</comment>
<keyword evidence="3 6" id="KW-0812">Transmembrane</keyword>
<dbReference type="AlphaFoldDB" id="A0A223KY10"/>
<dbReference type="PANTHER" id="PTHR43701">
    <property type="entry name" value="MEMBRANE TRANSPORTER PROTEIN MJ0441-RELATED"/>
    <property type="match status" value="1"/>
</dbReference>
<feature type="transmembrane region" description="Helical" evidence="6">
    <location>
        <begin position="222"/>
        <end position="241"/>
    </location>
</feature>
<dbReference type="Pfam" id="PF01925">
    <property type="entry name" value="TauE"/>
    <property type="match status" value="1"/>
</dbReference>
<feature type="transmembrane region" description="Helical" evidence="6">
    <location>
        <begin position="31"/>
        <end position="48"/>
    </location>
</feature>
<feature type="transmembrane region" description="Helical" evidence="6">
    <location>
        <begin position="171"/>
        <end position="190"/>
    </location>
</feature>
<evidence type="ECO:0000256" key="4">
    <source>
        <dbReference type="ARBA" id="ARBA00022989"/>
    </source>
</evidence>
<reference evidence="7 8" key="1">
    <citation type="submission" date="2016-12" db="EMBL/GenBank/DDBJ databases">
        <title>The whole genome sequencing and assembly of Bacillus cohnii DSM 6307T strain.</title>
        <authorList>
            <person name="Lee Y.-J."/>
            <person name="Yi H."/>
            <person name="Bahn Y.-S."/>
            <person name="Kim J.F."/>
            <person name="Lee D.-W."/>
        </authorList>
    </citation>
    <scope>NUCLEOTIDE SEQUENCE [LARGE SCALE GENOMIC DNA]</scope>
    <source>
        <strain evidence="7 8">DSM 6307</strain>
    </source>
</reference>
<evidence type="ECO:0000313" key="8">
    <source>
        <dbReference type="Proteomes" id="UP000215224"/>
    </source>
</evidence>
<accession>A0A223KY10</accession>
<feature type="transmembrane region" description="Helical" evidence="6">
    <location>
        <begin position="135"/>
        <end position="159"/>
    </location>
</feature>
<dbReference type="GO" id="GO:0005886">
    <property type="term" value="C:plasma membrane"/>
    <property type="evidence" value="ECO:0007669"/>
    <property type="project" value="UniProtKB-SubCell"/>
</dbReference>